<dbReference type="AlphaFoldDB" id="A0A4Q8AN19"/>
<gene>
    <name evidence="1" type="ORF">EV379_2357</name>
</gene>
<reference evidence="1 2" key="1">
    <citation type="submission" date="2019-02" db="EMBL/GenBank/DDBJ databases">
        <title>Sequencing the genomes of 1000 actinobacteria strains.</title>
        <authorList>
            <person name="Klenk H.-P."/>
        </authorList>
    </citation>
    <scope>NUCLEOTIDE SEQUENCE [LARGE SCALE GENOMIC DNA]</scope>
    <source>
        <strain evidence="1 2">DSM 18319</strain>
    </source>
</reference>
<evidence type="ECO:0000313" key="2">
    <source>
        <dbReference type="Proteomes" id="UP000291483"/>
    </source>
</evidence>
<keyword evidence="2" id="KW-1185">Reference proteome</keyword>
<evidence type="ECO:0000313" key="1">
    <source>
        <dbReference type="EMBL" id="RZU66012.1"/>
    </source>
</evidence>
<dbReference type="Proteomes" id="UP000291483">
    <property type="component" value="Unassembled WGS sequence"/>
</dbReference>
<protein>
    <submittedName>
        <fullName evidence="1">Uncharacterized protein</fullName>
    </submittedName>
</protein>
<dbReference type="EMBL" id="SHLC01000001">
    <property type="protein sequence ID" value="RZU66012.1"/>
    <property type="molecule type" value="Genomic_DNA"/>
</dbReference>
<organism evidence="1 2">
    <name type="scientific">Microterricola gilva</name>
    <dbReference type="NCBI Taxonomy" id="393267"/>
    <lineage>
        <taxon>Bacteria</taxon>
        <taxon>Bacillati</taxon>
        <taxon>Actinomycetota</taxon>
        <taxon>Actinomycetes</taxon>
        <taxon>Micrococcales</taxon>
        <taxon>Microbacteriaceae</taxon>
        <taxon>Microterricola</taxon>
    </lineage>
</organism>
<proteinExistence type="predicted"/>
<sequence>MTVRENEQRSAAALSSLIATLQAHPATAVDVSEHYSYRVVWSPDEQAFKGTVDEMPTLCWLAGEHTAALAGIRNRAREAVAEAVDGGRPPPEAFCSLGASRDPASVERPGLAEVVPVLVPVELYARLAASAREQQVEPHLLAISRLAGSREVALTELSERAAGRKRR</sequence>
<dbReference type="OrthoDB" id="5297106at2"/>
<name>A0A4Q8AN19_9MICO</name>
<accession>A0A4Q8AN19</accession>
<comment type="caution">
    <text evidence="1">The sequence shown here is derived from an EMBL/GenBank/DDBJ whole genome shotgun (WGS) entry which is preliminary data.</text>
</comment>
<dbReference type="RefSeq" id="WP_130506267.1">
    <property type="nucleotide sequence ID" value="NZ_SHLC01000001.1"/>
</dbReference>